<evidence type="ECO:0000313" key="2">
    <source>
        <dbReference type="EMBL" id="QRV42191.1"/>
    </source>
</evidence>
<dbReference type="EMBL" id="CP070249">
    <property type="protein sequence ID" value="QRV42191.1"/>
    <property type="molecule type" value="Genomic_DNA"/>
</dbReference>
<organism evidence="2 3">
    <name type="scientific">Streptomyces californicus</name>
    <dbReference type="NCBI Taxonomy" id="67351"/>
    <lineage>
        <taxon>Bacteria</taxon>
        <taxon>Bacillati</taxon>
        <taxon>Actinomycetota</taxon>
        <taxon>Actinomycetes</taxon>
        <taxon>Kitasatosporales</taxon>
        <taxon>Streptomycetaceae</taxon>
        <taxon>Streptomyces</taxon>
    </lineage>
</organism>
<evidence type="ECO:0000256" key="1">
    <source>
        <dbReference type="SAM" id="MobiDB-lite"/>
    </source>
</evidence>
<dbReference type="RefSeq" id="WP_030114457.1">
    <property type="nucleotide sequence ID" value="NZ_CP070242.1"/>
</dbReference>
<protein>
    <submittedName>
        <fullName evidence="2">Uncharacterized protein</fullName>
    </submittedName>
</protein>
<proteinExistence type="predicted"/>
<feature type="region of interest" description="Disordered" evidence="1">
    <location>
        <begin position="76"/>
        <end position="100"/>
    </location>
</feature>
<evidence type="ECO:0000313" key="3">
    <source>
        <dbReference type="Proteomes" id="UP000598054"/>
    </source>
</evidence>
<name>A0ABX7J284_9ACTN</name>
<feature type="region of interest" description="Disordered" evidence="1">
    <location>
        <begin position="25"/>
        <end position="53"/>
    </location>
</feature>
<keyword evidence="3" id="KW-1185">Reference proteome</keyword>
<dbReference type="GeneID" id="63981182"/>
<accession>A0ABX7J284</accession>
<gene>
    <name evidence="2" type="ORF">I6J41_16680</name>
</gene>
<reference evidence="2 3" key="1">
    <citation type="submission" date="2021-02" db="EMBL/GenBank/DDBJ databases">
        <title>FDA dAtabase for Regulatory Grade micrObial Sequences (FDA-ARGOS): Supporting development and validation of Infectious Disease Dx tests.</title>
        <authorList>
            <person name="Sproer C."/>
            <person name="Gronow S."/>
            <person name="Severitt S."/>
            <person name="Schroder I."/>
            <person name="Tallon L."/>
            <person name="Sadzewicz L."/>
            <person name="Zhao X."/>
            <person name="Boylan J."/>
            <person name="Ott S."/>
            <person name="Bowen H."/>
            <person name="Vavikolanu K."/>
            <person name="Mehta A."/>
            <person name="Aluvathingal J."/>
            <person name="Nadendla S."/>
            <person name="Lowell S."/>
            <person name="Myers T."/>
            <person name="Yan Y."/>
            <person name="Sichtig H."/>
        </authorList>
    </citation>
    <scope>NUCLEOTIDE SEQUENCE [LARGE SCALE GENOMIC DNA]</scope>
    <source>
        <strain evidence="2 3">FDAARGOS_1211</strain>
    </source>
</reference>
<dbReference type="Proteomes" id="UP000598054">
    <property type="component" value="Chromosome"/>
</dbReference>
<sequence>MAPPAAHCPDCRNPIRWTRTEAGRNLAVDPDPHPEGNAAVWRDGTGALRSRRPTADLPLTGWERLHLPHIATCPARQEQTALPLPAGVTRLSDHRRKKNR</sequence>